<dbReference type="Pfam" id="PF07714">
    <property type="entry name" value="PK_Tyr_Ser-Thr"/>
    <property type="match status" value="1"/>
</dbReference>
<keyword evidence="1" id="KW-0472">Membrane</keyword>
<dbReference type="InterPro" id="IPR008271">
    <property type="entry name" value="Ser/Thr_kinase_AS"/>
</dbReference>
<evidence type="ECO:0000313" key="4">
    <source>
        <dbReference type="EMBL" id="ELP86644.1"/>
    </source>
</evidence>
<keyword evidence="5" id="KW-1185">Reference proteome</keyword>
<feature type="signal peptide" evidence="2">
    <location>
        <begin position="1"/>
        <end position="26"/>
    </location>
</feature>
<dbReference type="GO" id="GO:0005524">
    <property type="term" value="F:ATP binding"/>
    <property type="evidence" value="ECO:0007669"/>
    <property type="project" value="InterPro"/>
</dbReference>
<feature type="chain" id="PRO_5001980036" evidence="2">
    <location>
        <begin position="27"/>
        <end position="1063"/>
    </location>
</feature>
<dbReference type="InterPro" id="IPR001245">
    <property type="entry name" value="Ser-Thr/Tyr_kinase_cat_dom"/>
</dbReference>
<dbReference type="Proteomes" id="UP000014680">
    <property type="component" value="Unassembled WGS sequence"/>
</dbReference>
<dbReference type="EMBL" id="KB206946">
    <property type="protein sequence ID" value="ELP86644.1"/>
    <property type="molecule type" value="Genomic_DNA"/>
</dbReference>
<sequence length="1063" mass="122186">MLDNRSTLFNVAVTLIILLLSSLVRSNTSKCSSGCITDCLTDYTCTGCSDGYDNDTSCLHCTLYDVFEPIGDANPLYVKEDGVCVKPKNYITKVDYLPDSGIIHLEPYKHVTVEFTSETPYDRGPCVIRGDTQRNYRRGFWFEADKDAYNGTYDKIRMTVLTTSGALQTIYIHCSDTPKEDSNVNCYAQQVVSPNSESNFLQIPIERDSDNRKYYFWVFIEEFKDTTLDISLDPVMVEKDLETFKLDQQKFDTLISTNTPLRVVFNNREEGKNIFPVCAPTFQLRSIFFNVEFASNYSLVISTLEENRLRYLQEYGTDNNGSYWCISLWEGKRFGALIKEGNENGLVVRLSGTEQTSSRFFCLMSQEQDLDIPVSFYAICPNHCNEANGQGYCSKEELKCLCKESYGGPDCRKLCYYNGAFTIDSTNKCMIGTIGCDYDCLCTAGYSVRNHLCVSDTCLSGNKLDIEQCLRGSEGCGVNCYCASGYKSKNGYCILETCGNGKRDGGEECDNSTNCNFRCKCDEGYIWSDKTQKCDTTSFPVYGWILIAFGCFLFVIACVVIILVLVLKVNKRIDMNVVKLQQPEYYYNILGSISQKPSKESKFLISPTELGFGNDNHVTEVFDTRYEKITLRNYSKNKYMMVIFHTPNNPKYVFHFDKQVEIMYPNFEKETVCFMTLHCTSRIRDMKINYTVWFSKNKSTLLQIAELLKDKNFESWSPSDQSEYQKLIKNVIHRYHNNITIITEAASSTHLDMDELNVRENPIAEGAMGKVFVGSYRSLPVAIKRFRWEDLDTNEMEDLKKSVIQECLIMKKLRNPFVANYIGSVTYIPQVSMVIQFFVLGSLGEYLLKSKPDYIKLPYKLKLKMLFDASRGMQFLHDNKIMHLDLKPDNLLVNSLFAESACCVKITDFGTSRFMKKNTKDKERGLGTPLYLAPECFDDEYSNESDVYSFGIMAWEVFYQEEPYNNLKSLFDIKNYVKEGKRLFIDEKMPLTLKNTIEKCWKQSKTERGDFENVSKNFVKMIDEADNWGELDNGVNYEEIKNVIERRNKRLEQLLEDDGVDEK</sequence>
<dbReference type="VEuPathDB" id="AmoebaDB:EIN_092090"/>
<dbReference type="EC" id="2.7.10.2" evidence="4"/>
<reference evidence="4 5" key="1">
    <citation type="submission" date="2012-10" db="EMBL/GenBank/DDBJ databases">
        <authorList>
            <person name="Zafar N."/>
            <person name="Inman J."/>
            <person name="Hall N."/>
            <person name="Lorenzi H."/>
            <person name="Caler E."/>
        </authorList>
    </citation>
    <scope>NUCLEOTIDE SEQUENCE [LARGE SCALE GENOMIC DNA]</scope>
    <source>
        <strain evidence="4 5">IP1</strain>
    </source>
</reference>
<dbReference type="PROSITE" id="PS50011">
    <property type="entry name" value="PROTEIN_KINASE_DOM"/>
    <property type="match status" value="1"/>
</dbReference>
<organism evidence="4 5">
    <name type="scientific">Entamoeba invadens IP1</name>
    <dbReference type="NCBI Taxonomy" id="370355"/>
    <lineage>
        <taxon>Eukaryota</taxon>
        <taxon>Amoebozoa</taxon>
        <taxon>Evosea</taxon>
        <taxon>Archamoebae</taxon>
        <taxon>Mastigamoebida</taxon>
        <taxon>Entamoebidae</taxon>
        <taxon>Entamoeba</taxon>
    </lineage>
</organism>
<dbReference type="PANTHER" id="PTHR45756">
    <property type="entry name" value="PALMITOYLTRANSFERASE"/>
    <property type="match status" value="1"/>
</dbReference>
<dbReference type="OrthoDB" id="28500at2759"/>
<dbReference type="GeneID" id="14885614"/>
<dbReference type="KEGG" id="eiv:EIN_092090"/>
<keyword evidence="4" id="KW-0418">Kinase</keyword>
<keyword evidence="2" id="KW-0732">Signal</keyword>
<dbReference type="GO" id="GO:0004715">
    <property type="term" value="F:non-membrane spanning protein tyrosine kinase activity"/>
    <property type="evidence" value="ECO:0007669"/>
    <property type="project" value="UniProtKB-EC"/>
</dbReference>
<evidence type="ECO:0000313" key="5">
    <source>
        <dbReference type="Proteomes" id="UP000014680"/>
    </source>
</evidence>
<evidence type="ECO:0000256" key="2">
    <source>
        <dbReference type="SAM" id="SignalP"/>
    </source>
</evidence>
<keyword evidence="1" id="KW-1133">Transmembrane helix</keyword>
<protein>
    <submittedName>
        <fullName evidence="4">Serine-threonine protein kinase, putative</fullName>
        <ecNumber evidence="4">2.7.10.2</ecNumber>
    </submittedName>
</protein>
<name>A0A0A1TYS0_ENTIV</name>
<feature type="transmembrane region" description="Helical" evidence="1">
    <location>
        <begin position="541"/>
        <end position="567"/>
    </location>
</feature>
<dbReference type="PROSITE" id="PS00108">
    <property type="entry name" value="PROTEIN_KINASE_ST"/>
    <property type="match status" value="1"/>
</dbReference>
<dbReference type="InterPro" id="IPR011009">
    <property type="entry name" value="Kinase-like_dom_sf"/>
</dbReference>
<dbReference type="SMART" id="SM00220">
    <property type="entry name" value="S_TKc"/>
    <property type="match status" value="1"/>
</dbReference>
<dbReference type="AlphaFoldDB" id="A0A0A1TYS0"/>
<dbReference type="PANTHER" id="PTHR45756:SF1">
    <property type="entry name" value="PROTEIN KINASE DOMAIN CONTAINING PROTEIN"/>
    <property type="match status" value="1"/>
</dbReference>
<proteinExistence type="predicted"/>
<keyword evidence="4" id="KW-0808">Transferase</keyword>
<dbReference type="InterPro" id="IPR000719">
    <property type="entry name" value="Prot_kinase_dom"/>
</dbReference>
<feature type="domain" description="Protein kinase" evidence="3">
    <location>
        <begin position="757"/>
        <end position="1019"/>
    </location>
</feature>
<accession>A0A0A1TYS0</accession>
<keyword evidence="1" id="KW-0812">Transmembrane</keyword>
<evidence type="ECO:0000259" key="3">
    <source>
        <dbReference type="PROSITE" id="PS50011"/>
    </source>
</evidence>
<dbReference type="Gene3D" id="1.10.510.10">
    <property type="entry name" value="Transferase(Phosphotransferase) domain 1"/>
    <property type="match status" value="1"/>
</dbReference>
<dbReference type="InterPro" id="IPR053215">
    <property type="entry name" value="TKL_Ser/Thr_kinase"/>
</dbReference>
<dbReference type="RefSeq" id="XP_004185990.1">
    <property type="nucleotide sequence ID" value="XM_004185942.1"/>
</dbReference>
<evidence type="ECO:0000256" key="1">
    <source>
        <dbReference type="SAM" id="Phobius"/>
    </source>
</evidence>
<dbReference type="SUPFAM" id="SSF56112">
    <property type="entry name" value="Protein kinase-like (PK-like)"/>
    <property type="match status" value="1"/>
</dbReference>
<gene>
    <name evidence="4" type="ORF">EIN_092090</name>
</gene>